<dbReference type="EnsemblMetazoa" id="Aqu2.1.38658_001">
    <property type="protein sequence ID" value="Aqu2.1.38658_001"/>
    <property type="gene ID" value="Aqu2.1.38658"/>
</dbReference>
<proteinExistence type="predicted"/>
<sequence>MFVNISGKCKVEFQTVQCLYKEITLSLCLSPFLLDSGADGILPELKLLSDLIILANKSLSLHSLSILFTF</sequence>
<dbReference type="AlphaFoldDB" id="A0A1X7VFA8"/>
<dbReference type="InParanoid" id="A0A1X7VFA8"/>
<evidence type="ECO:0000313" key="1">
    <source>
        <dbReference type="EnsemblMetazoa" id="Aqu2.1.38658_001"/>
    </source>
</evidence>
<reference evidence="1" key="1">
    <citation type="submission" date="2017-05" db="UniProtKB">
        <authorList>
            <consortium name="EnsemblMetazoa"/>
        </authorList>
    </citation>
    <scope>IDENTIFICATION</scope>
</reference>
<name>A0A1X7VFA8_AMPQE</name>
<protein>
    <submittedName>
        <fullName evidence="1">Uncharacterized protein</fullName>
    </submittedName>
</protein>
<organism evidence="1">
    <name type="scientific">Amphimedon queenslandica</name>
    <name type="common">Sponge</name>
    <dbReference type="NCBI Taxonomy" id="400682"/>
    <lineage>
        <taxon>Eukaryota</taxon>
        <taxon>Metazoa</taxon>
        <taxon>Porifera</taxon>
        <taxon>Demospongiae</taxon>
        <taxon>Heteroscleromorpha</taxon>
        <taxon>Haplosclerida</taxon>
        <taxon>Niphatidae</taxon>
        <taxon>Amphimedon</taxon>
    </lineage>
</organism>
<accession>A0A1X7VFA8</accession>